<dbReference type="CDD" id="cd00018">
    <property type="entry name" value="AP2"/>
    <property type="match status" value="1"/>
</dbReference>
<keyword evidence="6" id="KW-0804">Transcription</keyword>
<gene>
    <name evidence="11" type="ORF">RchiOBHm_Chr3g0461691</name>
</gene>
<dbReference type="Proteomes" id="UP000238479">
    <property type="component" value="Chromosome 3"/>
</dbReference>
<dbReference type="InterPro" id="IPR001471">
    <property type="entry name" value="AP2/ERF_dom"/>
</dbReference>
<organism evidence="11 12">
    <name type="scientific">Rosa chinensis</name>
    <name type="common">China rose</name>
    <dbReference type="NCBI Taxonomy" id="74649"/>
    <lineage>
        <taxon>Eukaryota</taxon>
        <taxon>Viridiplantae</taxon>
        <taxon>Streptophyta</taxon>
        <taxon>Embryophyta</taxon>
        <taxon>Tracheophyta</taxon>
        <taxon>Spermatophyta</taxon>
        <taxon>Magnoliopsida</taxon>
        <taxon>eudicotyledons</taxon>
        <taxon>Gunneridae</taxon>
        <taxon>Pentapetalae</taxon>
        <taxon>rosids</taxon>
        <taxon>fabids</taxon>
        <taxon>Rosales</taxon>
        <taxon>Rosaceae</taxon>
        <taxon>Rosoideae</taxon>
        <taxon>Rosoideae incertae sedis</taxon>
        <taxon>Rosa</taxon>
    </lineage>
</organism>
<keyword evidence="5" id="KW-0010">Activator</keyword>
<evidence type="ECO:0000256" key="1">
    <source>
        <dbReference type="ARBA" id="ARBA00004123"/>
    </source>
</evidence>
<dbReference type="PANTHER" id="PTHR31241:SF62">
    <property type="entry name" value="DEHYDRATION-RESPONSIVE ELEMENT-BINDING PROTEIN 2D"/>
    <property type="match status" value="1"/>
</dbReference>
<accession>A0A2P6R8P5</accession>
<keyword evidence="2" id="KW-0805">Transcription regulation</keyword>
<keyword evidence="7" id="KW-0539">Nucleus</keyword>
<dbReference type="PROSITE" id="PS51032">
    <property type="entry name" value="AP2_ERF"/>
    <property type="match status" value="1"/>
</dbReference>
<evidence type="ECO:0000256" key="2">
    <source>
        <dbReference type="ARBA" id="ARBA00023015"/>
    </source>
</evidence>
<dbReference type="PANTHER" id="PTHR31241">
    <property type="entry name" value="DEHYDRATION-RESPONSIVE ELEMENT-BINDING PROTEIN 2C"/>
    <property type="match status" value="1"/>
</dbReference>
<dbReference type="GO" id="GO:0000976">
    <property type="term" value="F:transcription cis-regulatory region binding"/>
    <property type="evidence" value="ECO:0007669"/>
    <property type="project" value="TreeGrafter"/>
</dbReference>
<dbReference type="Gramene" id="PRQ42810">
    <property type="protein sequence ID" value="PRQ42810"/>
    <property type="gene ID" value="RchiOBHm_Chr3g0461691"/>
</dbReference>
<feature type="domain" description="AP2/ERF" evidence="10">
    <location>
        <begin position="69"/>
        <end position="135"/>
    </location>
</feature>
<dbReference type="FunFam" id="3.30.730.10:FF:000001">
    <property type="entry name" value="Ethylene-responsive transcription factor 2"/>
    <property type="match status" value="1"/>
</dbReference>
<feature type="region of interest" description="Disordered" evidence="9">
    <location>
        <begin position="149"/>
        <end position="168"/>
    </location>
</feature>
<dbReference type="AlphaFoldDB" id="A0A2P6R8P5"/>
<dbReference type="SMART" id="SM00380">
    <property type="entry name" value="AP2"/>
    <property type="match status" value="1"/>
</dbReference>
<evidence type="ECO:0000313" key="12">
    <source>
        <dbReference type="Proteomes" id="UP000238479"/>
    </source>
</evidence>
<evidence type="ECO:0000256" key="7">
    <source>
        <dbReference type="ARBA" id="ARBA00023242"/>
    </source>
</evidence>
<dbReference type="OMA" id="EPKYVKC"/>
<dbReference type="Gene3D" id="3.30.730.10">
    <property type="entry name" value="AP2/ERF domain"/>
    <property type="match status" value="1"/>
</dbReference>
<comment type="subcellular location">
    <subcellularLocation>
        <location evidence="1">Nucleus</location>
    </subcellularLocation>
</comment>
<evidence type="ECO:0000313" key="11">
    <source>
        <dbReference type="EMBL" id="PRQ42810.1"/>
    </source>
</evidence>
<evidence type="ECO:0000256" key="8">
    <source>
        <dbReference type="ARBA" id="ARBA00024343"/>
    </source>
</evidence>
<dbReference type="GO" id="GO:0003700">
    <property type="term" value="F:DNA-binding transcription factor activity"/>
    <property type="evidence" value="ECO:0007669"/>
    <property type="project" value="InterPro"/>
</dbReference>
<proteinExistence type="inferred from homology"/>
<evidence type="ECO:0000256" key="4">
    <source>
        <dbReference type="ARBA" id="ARBA00023125"/>
    </source>
</evidence>
<evidence type="ECO:0000256" key="3">
    <source>
        <dbReference type="ARBA" id="ARBA00023016"/>
    </source>
</evidence>
<dbReference type="InterPro" id="IPR036955">
    <property type="entry name" value="AP2/ERF_dom_sf"/>
</dbReference>
<reference evidence="11 12" key="1">
    <citation type="journal article" date="2018" name="Nat. Genet.">
        <title>The Rosa genome provides new insights in the design of modern roses.</title>
        <authorList>
            <person name="Bendahmane M."/>
        </authorList>
    </citation>
    <scope>NUCLEOTIDE SEQUENCE [LARGE SCALE GENOMIC DNA]</scope>
    <source>
        <strain evidence="12">cv. Old Blush</strain>
    </source>
</reference>
<dbReference type="GO" id="GO:0045893">
    <property type="term" value="P:positive regulation of DNA-templated transcription"/>
    <property type="evidence" value="ECO:0007669"/>
    <property type="project" value="TreeGrafter"/>
</dbReference>
<evidence type="ECO:0000256" key="5">
    <source>
        <dbReference type="ARBA" id="ARBA00023159"/>
    </source>
</evidence>
<sequence>MTPKSSDGDRKMGKRPRLDETVVKWEKYSKNFDFAKDGLVNRMPRRMPTVGARKGRMRGKGGPENLNCSYRGVRQRIWGKWVSEIRVPNANTHGLTSRKVGRLWLGTFDTAVEAAHAYDKAAKAMYGPVAWLNFPESLETSMSDETTESCDNASEFEDGVGEEPKQEDEVFDATVKEPSNEWHREANSIKCQLQMEDELVNNDVEVEELAINNVRESVDEWHSEPKYVKCELQTEDEFVEHDVEVEALAMNNVREPEDVWPREPKYVKCELEKEDQLVTNDVEVEAVTANNVREYEDVWQWEPKYVKCDLEAQDELLQSKAEVERLAMNNVTEEEFQAVSYVGSSNHRHDNHLDNYLQVGKFDSVPSGTPYTNLDFPDIFLRYSNDYLDAELVDVKCNPKNDCNPSNDVTVDTSVMSKPMEKEFALILESGDNNLHNEPINVASNNLVTNLGEYEKTVLPPNEFQGDIAETMKPNGHNGFGDNNACLQEHDERINVAYSPRSGIKPSTDIETQKEIDSKLGDLHSWSLDKTYGIELHNLPNQLQIADGLYGSFNYKEEECLGVDFNLDWSRQNYFSGEFEESALPDSWFPYYHGGSS</sequence>
<dbReference type="GO" id="GO:0005634">
    <property type="term" value="C:nucleus"/>
    <property type="evidence" value="ECO:0007669"/>
    <property type="project" value="UniProtKB-SubCell"/>
</dbReference>
<dbReference type="PRINTS" id="PR00367">
    <property type="entry name" value="ETHRSPELEMNT"/>
</dbReference>
<dbReference type="EMBL" id="PDCK01000041">
    <property type="protein sequence ID" value="PRQ42810.1"/>
    <property type="molecule type" value="Genomic_DNA"/>
</dbReference>
<protein>
    <submittedName>
        <fullName evidence="11">Putative transcription factor AP2-EREBP family</fullName>
    </submittedName>
</protein>
<dbReference type="Pfam" id="PF00847">
    <property type="entry name" value="AP2"/>
    <property type="match status" value="1"/>
</dbReference>
<keyword evidence="4" id="KW-0238">DNA-binding</keyword>
<dbReference type="STRING" id="74649.A0A2P6R8P5"/>
<evidence type="ECO:0000256" key="9">
    <source>
        <dbReference type="SAM" id="MobiDB-lite"/>
    </source>
</evidence>
<dbReference type="OrthoDB" id="550883at2759"/>
<evidence type="ECO:0000256" key="6">
    <source>
        <dbReference type="ARBA" id="ARBA00023163"/>
    </source>
</evidence>
<dbReference type="InterPro" id="IPR016177">
    <property type="entry name" value="DNA-bd_dom_sf"/>
</dbReference>
<name>A0A2P6R8P5_ROSCH</name>
<keyword evidence="12" id="KW-1185">Reference proteome</keyword>
<comment type="caution">
    <text evidence="11">The sequence shown here is derived from an EMBL/GenBank/DDBJ whole genome shotgun (WGS) entry which is preliminary data.</text>
</comment>
<keyword evidence="3" id="KW-0346">Stress response</keyword>
<dbReference type="SUPFAM" id="SSF54171">
    <property type="entry name" value="DNA-binding domain"/>
    <property type="match status" value="1"/>
</dbReference>
<comment type="similarity">
    <text evidence="8">Belongs to the AP2/ERF transcription factor family. ERF subfamily.</text>
</comment>
<dbReference type="GO" id="GO:0006950">
    <property type="term" value="P:response to stress"/>
    <property type="evidence" value="ECO:0007669"/>
    <property type="project" value="TreeGrafter"/>
</dbReference>
<evidence type="ECO:0000259" key="10">
    <source>
        <dbReference type="PROSITE" id="PS51032"/>
    </source>
</evidence>